<reference evidence="7" key="1">
    <citation type="submission" date="2025-08" db="UniProtKB">
        <authorList>
            <consortium name="RefSeq"/>
        </authorList>
    </citation>
    <scope>IDENTIFICATION</scope>
    <source>
        <strain evidence="7">Aabys</strain>
        <tissue evidence="7">Whole body</tissue>
    </source>
</reference>
<evidence type="ECO:0000259" key="5">
    <source>
        <dbReference type="Pfam" id="PF00151"/>
    </source>
</evidence>
<proteinExistence type="inferred from homology"/>
<keyword evidence="3" id="KW-0964">Secreted</keyword>
<dbReference type="InterPro" id="IPR029058">
    <property type="entry name" value="AB_hydrolase_fold"/>
</dbReference>
<sequence length="159" mass="17807">MVFRVILPKINVQTRIFSLHISSNSPDTPFLLDPLNVTEDLLQPQSSLEILIHGFTLNKDKSPNAEIRPLLLQYTEADVISVDYEPLVTLPCLYPWAIENTRAVAKCLAELVRDFVQRGFYTPASIHIIGFSLGGQIAGLMANHLDFRIGKITGESSWE</sequence>
<dbReference type="Gene3D" id="3.40.50.1820">
    <property type="entry name" value="alpha/beta hydrolase"/>
    <property type="match status" value="1"/>
</dbReference>
<evidence type="ECO:0000256" key="2">
    <source>
        <dbReference type="ARBA" id="ARBA00010701"/>
    </source>
</evidence>
<dbReference type="InterPro" id="IPR013818">
    <property type="entry name" value="Lipase"/>
</dbReference>
<organism evidence="6 7">
    <name type="scientific">Musca domestica</name>
    <name type="common">House fly</name>
    <dbReference type="NCBI Taxonomy" id="7370"/>
    <lineage>
        <taxon>Eukaryota</taxon>
        <taxon>Metazoa</taxon>
        <taxon>Ecdysozoa</taxon>
        <taxon>Arthropoda</taxon>
        <taxon>Hexapoda</taxon>
        <taxon>Insecta</taxon>
        <taxon>Pterygota</taxon>
        <taxon>Neoptera</taxon>
        <taxon>Endopterygota</taxon>
        <taxon>Diptera</taxon>
        <taxon>Brachycera</taxon>
        <taxon>Muscomorpha</taxon>
        <taxon>Muscoidea</taxon>
        <taxon>Muscidae</taxon>
        <taxon>Musca</taxon>
    </lineage>
</organism>
<protein>
    <submittedName>
        <fullName evidence="7">Probable phospholipase A1 magnifin</fullName>
    </submittedName>
</protein>
<name>A0ABM3V2A4_MUSDO</name>
<dbReference type="Pfam" id="PF00151">
    <property type="entry name" value="Lipase"/>
    <property type="match status" value="1"/>
</dbReference>
<dbReference type="Proteomes" id="UP001652621">
    <property type="component" value="Unplaced"/>
</dbReference>
<comment type="similarity">
    <text evidence="2 4">Belongs to the AB hydrolase superfamily. Lipase family.</text>
</comment>
<evidence type="ECO:0000256" key="4">
    <source>
        <dbReference type="RuleBase" id="RU004262"/>
    </source>
</evidence>
<dbReference type="GeneID" id="131803021"/>
<dbReference type="PANTHER" id="PTHR11610">
    <property type="entry name" value="LIPASE"/>
    <property type="match status" value="1"/>
</dbReference>
<dbReference type="InterPro" id="IPR000734">
    <property type="entry name" value="TAG_lipase"/>
</dbReference>
<evidence type="ECO:0000313" key="7">
    <source>
        <dbReference type="RefSeq" id="XP_058979894.1"/>
    </source>
</evidence>
<dbReference type="PANTHER" id="PTHR11610:SF177">
    <property type="entry name" value="IP13478P-RELATED"/>
    <property type="match status" value="1"/>
</dbReference>
<dbReference type="SUPFAM" id="SSF53474">
    <property type="entry name" value="alpha/beta-Hydrolases"/>
    <property type="match status" value="1"/>
</dbReference>
<evidence type="ECO:0000256" key="1">
    <source>
        <dbReference type="ARBA" id="ARBA00004613"/>
    </source>
</evidence>
<keyword evidence="6" id="KW-1185">Reference proteome</keyword>
<accession>A0ABM3V2A4</accession>
<dbReference type="RefSeq" id="XP_058979894.1">
    <property type="nucleotide sequence ID" value="XM_059123911.1"/>
</dbReference>
<gene>
    <name evidence="7" type="primary">LOC131803021</name>
</gene>
<feature type="domain" description="Lipase" evidence="5">
    <location>
        <begin position="43"/>
        <end position="154"/>
    </location>
</feature>
<evidence type="ECO:0000313" key="6">
    <source>
        <dbReference type="Proteomes" id="UP001652621"/>
    </source>
</evidence>
<comment type="subcellular location">
    <subcellularLocation>
        <location evidence="1">Secreted</location>
    </subcellularLocation>
</comment>
<evidence type="ECO:0000256" key="3">
    <source>
        <dbReference type="ARBA" id="ARBA00022525"/>
    </source>
</evidence>